<dbReference type="PROSITE" id="PS51186">
    <property type="entry name" value="GNAT"/>
    <property type="match status" value="1"/>
</dbReference>
<dbReference type="InterPro" id="IPR016181">
    <property type="entry name" value="Acyl_CoA_acyltransferase"/>
</dbReference>
<keyword evidence="2" id="KW-0012">Acyltransferase</keyword>
<dbReference type="RefSeq" id="WP_188408581.1">
    <property type="nucleotide sequence ID" value="NZ_BMCP01000001.1"/>
</dbReference>
<dbReference type="AlphaFoldDB" id="A0A8J2VKS6"/>
<protein>
    <submittedName>
        <fullName evidence="5">Ribosomal-protein-alanine N-acetyltransferase</fullName>
    </submittedName>
</protein>
<evidence type="ECO:0000259" key="4">
    <source>
        <dbReference type="PROSITE" id="PS51186"/>
    </source>
</evidence>
<evidence type="ECO:0000313" key="5">
    <source>
        <dbReference type="EMBL" id="GGE34696.1"/>
    </source>
</evidence>
<evidence type="ECO:0000313" key="6">
    <source>
        <dbReference type="Proteomes" id="UP000602745"/>
    </source>
</evidence>
<keyword evidence="6" id="KW-1185">Reference proteome</keyword>
<keyword evidence="1" id="KW-0808">Transferase</keyword>
<comment type="caution">
    <text evidence="5">The sequence shown here is derived from an EMBL/GenBank/DDBJ whole genome shotgun (WGS) entry which is preliminary data.</text>
</comment>
<reference evidence="5" key="2">
    <citation type="submission" date="2020-09" db="EMBL/GenBank/DDBJ databases">
        <authorList>
            <person name="Sun Q."/>
            <person name="Sedlacek I."/>
        </authorList>
    </citation>
    <scope>NUCLEOTIDE SEQUENCE</scope>
    <source>
        <strain evidence="5">CCM 7684</strain>
    </source>
</reference>
<dbReference type="Pfam" id="PF13302">
    <property type="entry name" value="Acetyltransf_3"/>
    <property type="match status" value="1"/>
</dbReference>
<dbReference type="PANTHER" id="PTHR43792:SF8">
    <property type="entry name" value="[RIBOSOMAL PROTEIN US5]-ALANINE N-ACETYLTRANSFERASE"/>
    <property type="match status" value="1"/>
</dbReference>
<dbReference type="GO" id="GO:0008999">
    <property type="term" value="F:protein-N-terminal-alanine acetyltransferase activity"/>
    <property type="evidence" value="ECO:0007669"/>
    <property type="project" value="TreeGrafter"/>
</dbReference>
<dbReference type="Proteomes" id="UP000602745">
    <property type="component" value="Unassembled WGS sequence"/>
</dbReference>
<gene>
    <name evidence="5" type="primary">rimJ</name>
    <name evidence="5" type="ORF">GCM10007276_10160</name>
</gene>
<evidence type="ECO:0000256" key="1">
    <source>
        <dbReference type="ARBA" id="ARBA00022679"/>
    </source>
</evidence>
<evidence type="ECO:0000256" key="2">
    <source>
        <dbReference type="ARBA" id="ARBA00023315"/>
    </source>
</evidence>
<dbReference type="Gene3D" id="3.40.630.30">
    <property type="match status" value="1"/>
</dbReference>
<accession>A0A8J2VKS6</accession>
<dbReference type="EMBL" id="BMCP01000001">
    <property type="protein sequence ID" value="GGE34696.1"/>
    <property type="molecule type" value="Genomic_DNA"/>
</dbReference>
<organism evidence="5 6">
    <name type="scientific">Agaricicola taiwanensis</name>
    <dbReference type="NCBI Taxonomy" id="591372"/>
    <lineage>
        <taxon>Bacteria</taxon>
        <taxon>Pseudomonadati</taxon>
        <taxon>Pseudomonadota</taxon>
        <taxon>Alphaproteobacteria</taxon>
        <taxon>Rhodobacterales</taxon>
        <taxon>Paracoccaceae</taxon>
        <taxon>Agaricicola</taxon>
    </lineage>
</organism>
<feature type="domain" description="N-acetyltransferase" evidence="4">
    <location>
        <begin position="35"/>
        <end position="191"/>
    </location>
</feature>
<dbReference type="GO" id="GO:0005737">
    <property type="term" value="C:cytoplasm"/>
    <property type="evidence" value="ECO:0007669"/>
    <property type="project" value="TreeGrafter"/>
</dbReference>
<dbReference type="PANTHER" id="PTHR43792">
    <property type="entry name" value="GNAT FAMILY, PUTATIVE (AFU_ORTHOLOGUE AFUA_3G00765)-RELATED-RELATED"/>
    <property type="match status" value="1"/>
</dbReference>
<reference evidence="5" key="1">
    <citation type="journal article" date="2014" name="Int. J. Syst. Evol. Microbiol.">
        <title>Complete genome sequence of Corynebacterium casei LMG S-19264T (=DSM 44701T), isolated from a smear-ripened cheese.</title>
        <authorList>
            <consortium name="US DOE Joint Genome Institute (JGI-PGF)"/>
            <person name="Walter F."/>
            <person name="Albersmeier A."/>
            <person name="Kalinowski J."/>
            <person name="Ruckert C."/>
        </authorList>
    </citation>
    <scope>NUCLEOTIDE SEQUENCE</scope>
    <source>
        <strain evidence="5">CCM 7684</strain>
    </source>
</reference>
<sequence length="195" mass="22251">MALFRTFPSSPMLPVLYRGGLYLRMPQLGDFDQWAELRAASRSFLQPWEPLWPADDLTRPSFRRRLRRYGDEIREDSAYPFFLFRQSDDVLLGGLTFSNVRRGVVQATTLGYWMGSPHAGKGLMTEGVRACLPFVFGHLGLHRLEAACLPSNASSIRLLEKVGFKREGIARRYLCINGRWQDHILYGLLADDPQG</sequence>
<dbReference type="SUPFAM" id="SSF55729">
    <property type="entry name" value="Acyl-CoA N-acyltransferases (Nat)"/>
    <property type="match status" value="1"/>
</dbReference>
<proteinExistence type="inferred from homology"/>
<dbReference type="InterPro" id="IPR000182">
    <property type="entry name" value="GNAT_dom"/>
</dbReference>
<comment type="similarity">
    <text evidence="3">Belongs to the acetyltransferase family. RimJ subfamily.</text>
</comment>
<dbReference type="InterPro" id="IPR051531">
    <property type="entry name" value="N-acetyltransferase"/>
</dbReference>
<name>A0A8J2VKS6_9RHOB</name>
<evidence type="ECO:0000256" key="3">
    <source>
        <dbReference type="ARBA" id="ARBA00038502"/>
    </source>
</evidence>